<evidence type="ECO:0000313" key="4">
    <source>
        <dbReference type="Proteomes" id="UP000291116"/>
    </source>
</evidence>
<evidence type="ECO:0000256" key="1">
    <source>
        <dbReference type="SAM" id="MobiDB-lite"/>
    </source>
</evidence>
<feature type="region of interest" description="Disordered" evidence="1">
    <location>
        <begin position="374"/>
        <end position="416"/>
    </location>
</feature>
<dbReference type="Proteomes" id="UP000291116">
    <property type="component" value="Unassembled WGS sequence"/>
</dbReference>
<protein>
    <recommendedName>
        <fullName evidence="5">SUEL-type lectin domain-containing protein</fullName>
    </recommendedName>
</protein>
<sequence>MKSRNMMHQGFCHYTRFIKLVALLCVGFSAQKKGTIFVLSQSVKQSEIDSCTKETESLYSNSFALVQQSTEIDIWADTQRMTPNAVCTSQDFTKTTCNLDYVNATGNESSDWCLSVPNTVYVETTFILRCTGDLNRMLFYSVRNRPGCYAHVTGSSVSPCYNGYDNSIIESIELATFDALKDEISTATGDTGREWGDVGQGFTGCDQLRFEVTEPRGLDGGSALTCSEATLEIQSSPSMSDAVADLDEQLGIVVSNTNNGGRQLREFSNRSLKPLASNDGIIDFGVVSHDISAICRETLEGAYLEINYNISCGGDEFQILSDPLCISSKACGVTDFELESASHATAKWNRISNSDCQVLSTDSSNNEAAITWEDFSPSQSPTATTSPTISLAPSAQPSSSSPPSASIAPSQNPTAVSCEDESLNLLEVSASENGVETDEMKIATELAQVQILMMSGDDNNNDGFAKHCISVSGEESDNGERKMSPAEADFYCEFNYEDITGTSNTENSIPSLCRRAGTVYVEDSISITCTSEDTSSPTTTKVLVQNKPSCRSKKCNADDIQGLANIEFQRWIKLTLEKGREETSSSILLGPQSCVVDEENEEGEGGVSATLVTSSTDSSDNGPIEPTEQCLMGTGFRKSIVGLFEEIVHSERGFLSYLENDFRQICGSIKPGVLDCNFDWSELFPSSEDAVKLNCMPNEYTGTNIQDGCGGGDGQYIESNFRMTCVKEDSEVTMMNRNVPECVGKPCSPNQTQSLMADKFSSLSKQFEEKFADDNWSCTNEVVSLYPVHFDSFHETHDTECYKNLQFEELDPADVAIRIQETTIGGTKDEREQHMADLLAGVDSSTSFSDLIPGGNSSDYDDSEYDDSENDPLEVEDDVKESPAGNAAQSLDVPEAKDRPLIERPPVETISGLVGPRYGRLFEPQTKAPVETTSSGSTITLTGAIGVLVFQMLWSILI</sequence>
<proteinExistence type="predicted"/>
<feature type="region of interest" description="Disordered" evidence="1">
    <location>
        <begin position="847"/>
        <end position="905"/>
    </location>
</feature>
<keyword evidence="4" id="KW-1185">Reference proteome</keyword>
<feature type="compositionally biased region" description="Acidic residues" evidence="1">
    <location>
        <begin position="859"/>
        <end position="879"/>
    </location>
</feature>
<feature type="compositionally biased region" description="Low complexity" evidence="1">
    <location>
        <begin position="376"/>
        <end position="411"/>
    </location>
</feature>
<keyword evidence="2" id="KW-0732">Signal</keyword>
<feature type="compositionally biased region" description="Basic and acidic residues" evidence="1">
    <location>
        <begin position="894"/>
        <end position="905"/>
    </location>
</feature>
<evidence type="ECO:0000256" key="2">
    <source>
        <dbReference type="SAM" id="SignalP"/>
    </source>
</evidence>
<name>A0A448YZY9_9STRA</name>
<dbReference type="AlphaFoldDB" id="A0A448YZY9"/>
<gene>
    <name evidence="3" type="ORF">PSNMU_V1.4_AUG-EV-PASAV3_0021900</name>
</gene>
<evidence type="ECO:0000313" key="3">
    <source>
        <dbReference type="EMBL" id="VEU35417.1"/>
    </source>
</evidence>
<reference evidence="3 4" key="1">
    <citation type="submission" date="2019-01" db="EMBL/GenBank/DDBJ databases">
        <authorList>
            <person name="Ferrante I. M."/>
        </authorList>
    </citation>
    <scope>NUCLEOTIDE SEQUENCE [LARGE SCALE GENOMIC DNA]</scope>
    <source>
        <strain evidence="3 4">B856</strain>
    </source>
</reference>
<accession>A0A448YZY9</accession>
<evidence type="ECO:0008006" key="5">
    <source>
        <dbReference type="Google" id="ProtNLM"/>
    </source>
</evidence>
<feature type="chain" id="PRO_5019304222" description="SUEL-type lectin domain-containing protein" evidence="2">
    <location>
        <begin position="31"/>
        <end position="958"/>
    </location>
</feature>
<dbReference type="EMBL" id="CAACVS010000059">
    <property type="protein sequence ID" value="VEU35417.1"/>
    <property type="molecule type" value="Genomic_DNA"/>
</dbReference>
<organism evidence="3 4">
    <name type="scientific">Pseudo-nitzschia multistriata</name>
    <dbReference type="NCBI Taxonomy" id="183589"/>
    <lineage>
        <taxon>Eukaryota</taxon>
        <taxon>Sar</taxon>
        <taxon>Stramenopiles</taxon>
        <taxon>Ochrophyta</taxon>
        <taxon>Bacillariophyta</taxon>
        <taxon>Bacillariophyceae</taxon>
        <taxon>Bacillariophycidae</taxon>
        <taxon>Bacillariales</taxon>
        <taxon>Bacillariaceae</taxon>
        <taxon>Pseudo-nitzschia</taxon>
    </lineage>
</organism>
<feature type="signal peptide" evidence="2">
    <location>
        <begin position="1"/>
        <end position="30"/>
    </location>
</feature>